<dbReference type="Pfam" id="PF01636">
    <property type="entry name" value="APH"/>
    <property type="match status" value="1"/>
</dbReference>
<organism evidence="2 3">
    <name type="scientific">Coprinopsis marcescibilis</name>
    <name type="common">Agaric fungus</name>
    <name type="synonym">Psathyrella marcescibilis</name>
    <dbReference type="NCBI Taxonomy" id="230819"/>
    <lineage>
        <taxon>Eukaryota</taxon>
        <taxon>Fungi</taxon>
        <taxon>Dikarya</taxon>
        <taxon>Basidiomycota</taxon>
        <taxon>Agaricomycotina</taxon>
        <taxon>Agaricomycetes</taxon>
        <taxon>Agaricomycetidae</taxon>
        <taxon>Agaricales</taxon>
        <taxon>Agaricineae</taxon>
        <taxon>Psathyrellaceae</taxon>
        <taxon>Coprinopsis</taxon>
    </lineage>
</organism>
<keyword evidence="3" id="KW-1185">Reference proteome</keyword>
<feature type="domain" description="Aminoglycoside phosphotransferase" evidence="1">
    <location>
        <begin position="104"/>
        <end position="298"/>
    </location>
</feature>
<dbReference type="EMBL" id="ML210160">
    <property type="protein sequence ID" value="TFK27869.1"/>
    <property type="molecule type" value="Genomic_DNA"/>
</dbReference>
<dbReference type="AlphaFoldDB" id="A0A5C3L4B8"/>
<dbReference type="Gene3D" id="3.90.1200.10">
    <property type="match status" value="1"/>
</dbReference>
<name>A0A5C3L4B8_COPMA</name>
<dbReference type="InterPro" id="IPR002575">
    <property type="entry name" value="Aminoglycoside_PTrfase"/>
</dbReference>
<dbReference type="STRING" id="230819.A0A5C3L4B8"/>
<dbReference type="Gene3D" id="3.30.200.20">
    <property type="entry name" value="Phosphorylase Kinase, domain 1"/>
    <property type="match status" value="1"/>
</dbReference>
<sequence length="367" mass="40600">MSGGDSPPALDLSTIEGITVYLNSNNSSFRSGHVRGVLTNVDRVTGGLANHTYRARFEGPDGPYSLIVKYSPPNVAFDINFALTNKRGFFEYSSLAHVPKLPTSVPNLVDHSKAVHYDTEAHVLVLADVGKSAQTLKKRLIDDATTIDVRSIGRGLGEWLAELHLWGETDAAAPLREVLSKNIEVADVALRYTFGGLVPDDDPLWKEVRQHVESIRAAIPTSPFIVHGDFWTGNVLLSDGDEPGTPKLTVLDWEACNCRAIPWNDIGQMCSEMYQPTFFGHAGEEGPQLIAAFLEGYKSRKAISKEDARMAVVRFGVHLFVWPGMSGWGNDESVGRCKELGREYIQRAWSRDWEWIKSSTLGELLDD</sequence>
<evidence type="ECO:0000259" key="1">
    <source>
        <dbReference type="Pfam" id="PF01636"/>
    </source>
</evidence>
<dbReference type="SUPFAM" id="SSF56112">
    <property type="entry name" value="Protein kinase-like (PK-like)"/>
    <property type="match status" value="1"/>
</dbReference>
<dbReference type="InterPro" id="IPR011009">
    <property type="entry name" value="Kinase-like_dom_sf"/>
</dbReference>
<gene>
    <name evidence="2" type="ORF">FA15DRAFT_692168</name>
</gene>
<evidence type="ECO:0000313" key="2">
    <source>
        <dbReference type="EMBL" id="TFK27869.1"/>
    </source>
</evidence>
<protein>
    <recommendedName>
        <fullName evidence="1">Aminoglycoside phosphotransferase domain-containing protein</fullName>
    </recommendedName>
</protein>
<proteinExistence type="predicted"/>
<accession>A0A5C3L4B8</accession>
<reference evidence="2 3" key="1">
    <citation type="journal article" date="2019" name="Nat. Ecol. Evol.">
        <title>Megaphylogeny resolves global patterns of mushroom evolution.</title>
        <authorList>
            <person name="Varga T."/>
            <person name="Krizsan K."/>
            <person name="Foldi C."/>
            <person name="Dima B."/>
            <person name="Sanchez-Garcia M."/>
            <person name="Sanchez-Ramirez S."/>
            <person name="Szollosi G.J."/>
            <person name="Szarkandi J.G."/>
            <person name="Papp V."/>
            <person name="Albert L."/>
            <person name="Andreopoulos W."/>
            <person name="Angelini C."/>
            <person name="Antonin V."/>
            <person name="Barry K.W."/>
            <person name="Bougher N.L."/>
            <person name="Buchanan P."/>
            <person name="Buyck B."/>
            <person name="Bense V."/>
            <person name="Catcheside P."/>
            <person name="Chovatia M."/>
            <person name="Cooper J."/>
            <person name="Damon W."/>
            <person name="Desjardin D."/>
            <person name="Finy P."/>
            <person name="Geml J."/>
            <person name="Haridas S."/>
            <person name="Hughes K."/>
            <person name="Justo A."/>
            <person name="Karasinski D."/>
            <person name="Kautmanova I."/>
            <person name="Kiss B."/>
            <person name="Kocsube S."/>
            <person name="Kotiranta H."/>
            <person name="LaButti K.M."/>
            <person name="Lechner B.E."/>
            <person name="Liimatainen K."/>
            <person name="Lipzen A."/>
            <person name="Lukacs Z."/>
            <person name="Mihaltcheva S."/>
            <person name="Morgado L.N."/>
            <person name="Niskanen T."/>
            <person name="Noordeloos M.E."/>
            <person name="Ohm R.A."/>
            <person name="Ortiz-Santana B."/>
            <person name="Ovrebo C."/>
            <person name="Racz N."/>
            <person name="Riley R."/>
            <person name="Savchenko A."/>
            <person name="Shiryaev A."/>
            <person name="Soop K."/>
            <person name="Spirin V."/>
            <person name="Szebenyi C."/>
            <person name="Tomsovsky M."/>
            <person name="Tulloss R.E."/>
            <person name="Uehling J."/>
            <person name="Grigoriev I.V."/>
            <person name="Vagvolgyi C."/>
            <person name="Papp T."/>
            <person name="Martin F.M."/>
            <person name="Miettinen O."/>
            <person name="Hibbett D.S."/>
            <person name="Nagy L.G."/>
        </authorList>
    </citation>
    <scope>NUCLEOTIDE SEQUENCE [LARGE SCALE GENOMIC DNA]</scope>
    <source>
        <strain evidence="2 3">CBS 121175</strain>
    </source>
</reference>
<evidence type="ECO:0000313" key="3">
    <source>
        <dbReference type="Proteomes" id="UP000307440"/>
    </source>
</evidence>
<dbReference type="Proteomes" id="UP000307440">
    <property type="component" value="Unassembled WGS sequence"/>
</dbReference>
<dbReference type="OrthoDB" id="25129at2759"/>